<evidence type="ECO:0000256" key="1">
    <source>
        <dbReference type="SAM" id="MobiDB-lite"/>
    </source>
</evidence>
<evidence type="ECO:0000313" key="6">
    <source>
        <dbReference type="WBParaSite" id="BXY_0677400.1"/>
    </source>
</evidence>
<evidence type="ECO:0000256" key="2">
    <source>
        <dbReference type="SAM" id="SignalP"/>
    </source>
</evidence>
<accession>A0A1I7S199</accession>
<dbReference type="AlphaFoldDB" id="A0A1I7S199"/>
<organism evidence="4 6">
    <name type="scientific">Bursaphelenchus xylophilus</name>
    <name type="common">Pinewood nematode worm</name>
    <name type="synonym">Aphelenchoides xylophilus</name>
    <dbReference type="NCBI Taxonomy" id="6326"/>
    <lineage>
        <taxon>Eukaryota</taxon>
        <taxon>Metazoa</taxon>
        <taxon>Ecdysozoa</taxon>
        <taxon>Nematoda</taxon>
        <taxon>Chromadorea</taxon>
        <taxon>Rhabditida</taxon>
        <taxon>Tylenchina</taxon>
        <taxon>Tylenchomorpha</taxon>
        <taxon>Aphelenchoidea</taxon>
        <taxon>Aphelenchoididae</taxon>
        <taxon>Bursaphelenchus</taxon>
    </lineage>
</organism>
<feature type="compositionally biased region" description="Low complexity" evidence="1">
    <location>
        <begin position="104"/>
        <end position="130"/>
    </location>
</feature>
<name>A0A1I7S199_BURXY</name>
<dbReference type="EMBL" id="CAJFCV020000001">
    <property type="protein sequence ID" value="CAG9080172.1"/>
    <property type="molecule type" value="Genomic_DNA"/>
</dbReference>
<feature type="signal peptide" evidence="2">
    <location>
        <begin position="1"/>
        <end position="16"/>
    </location>
</feature>
<gene>
    <name evidence="3" type="ORF">BXYJ_LOCUS325</name>
</gene>
<evidence type="ECO:0000313" key="4">
    <source>
        <dbReference type="Proteomes" id="UP000095284"/>
    </source>
</evidence>
<reference evidence="3" key="2">
    <citation type="submission" date="2020-09" db="EMBL/GenBank/DDBJ databases">
        <authorList>
            <person name="Kikuchi T."/>
        </authorList>
    </citation>
    <scope>NUCLEOTIDE SEQUENCE</scope>
    <source>
        <strain evidence="3">Ka4C1</strain>
    </source>
</reference>
<sequence length="263" mass="27271">MLLFYLLFYNPKFAYSCTPTQADGPPISTTHAPATTTAKPLVGCEYCLSCCGGFFPPFGPCGWWCNALYPPFPAGGPCDWSFCRWCCGFYPPFTTTTTAAPKTTTTTAAPATTTTTVAPTTTTKPPVTTTQASPTTAGPCGGCWWCCGGVYPPFPTTAAPTTAPPAPPSHPCGCPGCCGGIYPPFPAATTSASTGFSGLIVKDSPDFGEVGNSTSTTLGPLSNAVTALSNPKTPLDPPGWTEEKAKFPEAEGEDKEDIENNNV</sequence>
<feature type="compositionally biased region" description="Acidic residues" evidence="1">
    <location>
        <begin position="250"/>
        <end position="263"/>
    </location>
</feature>
<feature type="region of interest" description="Disordered" evidence="1">
    <location>
        <begin position="104"/>
        <end position="131"/>
    </location>
</feature>
<dbReference type="EMBL" id="CAJFDI010000001">
    <property type="protein sequence ID" value="CAD5208089.1"/>
    <property type="molecule type" value="Genomic_DNA"/>
</dbReference>
<feature type="compositionally biased region" description="Polar residues" evidence="1">
    <location>
        <begin position="211"/>
        <end position="232"/>
    </location>
</feature>
<evidence type="ECO:0000313" key="3">
    <source>
        <dbReference type="EMBL" id="CAD5208089.1"/>
    </source>
</evidence>
<protein>
    <submittedName>
        <fullName evidence="3">(pine wood nematode) hypothetical protein</fullName>
    </submittedName>
</protein>
<feature type="region of interest" description="Disordered" evidence="1">
    <location>
        <begin position="211"/>
        <end position="263"/>
    </location>
</feature>
<dbReference type="Proteomes" id="UP000095284">
    <property type="component" value="Unplaced"/>
</dbReference>
<reference evidence="6" key="1">
    <citation type="submission" date="2016-11" db="UniProtKB">
        <authorList>
            <consortium name="WormBaseParasite"/>
        </authorList>
    </citation>
    <scope>IDENTIFICATION</scope>
</reference>
<dbReference type="Proteomes" id="UP000659654">
    <property type="component" value="Unassembled WGS sequence"/>
</dbReference>
<feature type="chain" id="PRO_5035399681" evidence="2">
    <location>
        <begin position="17"/>
        <end position="263"/>
    </location>
</feature>
<keyword evidence="5" id="KW-1185">Reference proteome</keyword>
<evidence type="ECO:0000313" key="5">
    <source>
        <dbReference type="Proteomes" id="UP000659654"/>
    </source>
</evidence>
<dbReference type="Proteomes" id="UP000582659">
    <property type="component" value="Unassembled WGS sequence"/>
</dbReference>
<dbReference type="WBParaSite" id="BXY_0677400.1">
    <property type="protein sequence ID" value="BXY_0677400.1"/>
    <property type="gene ID" value="BXY_0677400"/>
</dbReference>
<keyword evidence="2" id="KW-0732">Signal</keyword>
<proteinExistence type="predicted"/>